<dbReference type="Gene3D" id="1.10.3210.10">
    <property type="entry name" value="Hypothetical protein af1432"/>
    <property type="match status" value="2"/>
</dbReference>
<dbReference type="STRING" id="49547.MBCUR_02380"/>
<dbReference type="RefSeq" id="WP_211265113.1">
    <property type="nucleotide sequence ID" value="NZ_LWMV01000032.1"/>
</dbReference>
<dbReference type="SUPFAM" id="SSF109604">
    <property type="entry name" value="HD-domain/PDEase-like"/>
    <property type="match status" value="2"/>
</dbReference>
<reference evidence="2 3" key="1">
    <citation type="submission" date="2016-04" db="EMBL/GenBank/DDBJ databases">
        <title>Genome sequence of Methanobrevibacter curvatus DSM 11111.</title>
        <authorList>
            <person name="Poehlein A."/>
            <person name="Seedorf H."/>
            <person name="Daniel R."/>
        </authorList>
    </citation>
    <scope>NUCLEOTIDE SEQUENCE [LARGE SCALE GENOMIC DNA]</scope>
    <source>
        <strain evidence="2 3">DSM 11111</strain>
    </source>
</reference>
<evidence type="ECO:0000313" key="3">
    <source>
        <dbReference type="Proteomes" id="UP000077245"/>
    </source>
</evidence>
<gene>
    <name evidence="2" type="ORF">MBCUR_02380</name>
</gene>
<dbReference type="Proteomes" id="UP000077245">
    <property type="component" value="Unassembled WGS sequence"/>
</dbReference>
<accession>A0A166DHD9</accession>
<sequence length="399" mass="46556">MEKLIELFFNAANMERWNDHIRPVTLVELDKQAHKIIIAYIIAKIEEEKGNYKINWIELINKFLFDFFYRLVLTDLKPPVFHELMANKKKELNQYVLEEINPILMDFNPDFALLFKKHIDTDNLTIEDRIIKAAHYLATNWEFKIIYNAGSFIYGVDKTKKDIEKQIKNHYDLEGVTKLILSKDLYGFMDLCGQLRFQKRWAHTPRVPETSVLGHMLVVAAISYMFSLKSIDSPVDKRLYNNFFGGLFHDLPEVLTKDIISPIKRSVEGLEYIIKDYENYQMENKIFTLLPKNMVDELKYLTMDEFDNKIIINGSIKKLSKEEISNYNKNGYNPVDGELIDAADKLAAYAEAKLSLRHGLTSKVLEQAIVSIKEENSSKTFLNLNLNDVYNNLDEIIDE</sequence>
<dbReference type="InterPro" id="IPR006674">
    <property type="entry name" value="HD_domain"/>
</dbReference>
<dbReference type="Pfam" id="PF13023">
    <property type="entry name" value="HD_3"/>
    <property type="match status" value="1"/>
</dbReference>
<dbReference type="PATRIC" id="fig|49547.3.peg.249"/>
<name>A0A166DHD9_9EURY</name>
<dbReference type="AlphaFoldDB" id="A0A166DHD9"/>
<dbReference type="OrthoDB" id="52962at2157"/>
<organism evidence="2 3">
    <name type="scientific">Methanobrevibacter curvatus</name>
    <dbReference type="NCBI Taxonomy" id="49547"/>
    <lineage>
        <taxon>Archaea</taxon>
        <taxon>Methanobacteriati</taxon>
        <taxon>Methanobacteriota</taxon>
        <taxon>Methanomada group</taxon>
        <taxon>Methanobacteria</taxon>
        <taxon>Methanobacteriales</taxon>
        <taxon>Methanobacteriaceae</taxon>
        <taxon>Methanobrevibacter</taxon>
    </lineage>
</organism>
<feature type="domain" description="HD" evidence="1">
    <location>
        <begin position="192"/>
        <end position="370"/>
    </location>
</feature>
<evidence type="ECO:0000259" key="1">
    <source>
        <dbReference type="Pfam" id="PF13023"/>
    </source>
</evidence>
<evidence type="ECO:0000313" key="2">
    <source>
        <dbReference type="EMBL" id="KZX15604.1"/>
    </source>
</evidence>
<protein>
    <submittedName>
        <fullName evidence="2">5'-nucleotidase</fullName>
    </submittedName>
</protein>
<dbReference type="EMBL" id="LWMV01000032">
    <property type="protein sequence ID" value="KZX15604.1"/>
    <property type="molecule type" value="Genomic_DNA"/>
</dbReference>
<proteinExistence type="predicted"/>
<keyword evidence="3" id="KW-1185">Reference proteome</keyword>
<comment type="caution">
    <text evidence="2">The sequence shown here is derived from an EMBL/GenBank/DDBJ whole genome shotgun (WGS) entry which is preliminary data.</text>
</comment>